<keyword evidence="1" id="KW-0732">Signal</keyword>
<evidence type="ECO:0000313" key="3">
    <source>
        <dbReference type="EMBL" id="RAJ22750.1"/>
    </source>
</evidence>
<dbReference type="Proteomes" id="UP000248987">
    <property type="component" value="Unassembled WGS sequence"/>
</dbReference>
<dbReference type="Gene3D" id="3.40.250.10">
    <property type="entry name" value="Rhodanese-like domain"/>
    <property type="match status" value="1"/>
</dbReference>
<dbReference type="InterPro" id="IPR050229">
    <property type="entry name" value="GlpE_sulfurtransferase"/>
</dbReference>
<dbReference type="AlphaFoldDB" id="A0A1A7R4M0"/>
<name>A0A1A7R4M0_9FLAO</name>
<dbReference type="Pfam" id="PF00581">
    <property type="entry name" value="Rhodanese"/>
    <property type="match status" value="1"/>
</dbReference>
<dbReference type="PANTHER" id="PTHR43031">
    <property type="entry name" value="FAD-DEPENDENT OXIDOREDUCTASE"/>
    <property type="match status" value="1"/>
</dbReference>
<dbReference type="RefSeq" id="WP_066430755.1">
    <property type="nucleotide sequence ID" value="NZ_LZRN01000004.1"/>
</dbReference>
<dbReference type="CDD" id="cd00158">
    <property type="entry name" value="RHOD"/>
    <property type="match status" value="1"/>
</dbReference>
<dbReference type="PANTHER" id="PTHR43031:SF18">
    <property type="entry name" value="RHODANESE-RELATED SULFURTRANSFERASES"/>
    <property type="match status" value="1"/>
</dbReference>
<dbReference type="EMBL" id="QLLQ01000008">
    <property type="protein sequence ID" value="RAJ22750.1"/>
    <property type="molecule type" value="Genomic_DNA"/>
</dbReference>
<dbReference type="SUPFAM" id="SSF52821">
    <property type="entry name" value="Rhodanese/Cell cycle control phosphatase"/>
    <property type="match status" value="1"/>
</dbReference>
<gene>
    <name evidence="3" type="ORF">LX77_02305</name>
</gene>
<dbReference type="InterPro" id="IPR001763">
    <property type="entry name" value="Rhodanese-like_dom"/>
</dbReference>
<organism evidence="3 4">
    <name type="scientific">Gelidibacter algens</name>
    <dbReference type="NCBI Taxonomy" id="49280"/>
    <lineage>
        <taxon>Bacteria</taxon>
        <taxon>Pseudomonadati</taxon>
        <taxon>Bacteroidota</taxon>
        <taxon>Flavobacteriia</taxon>
        <taxon>Flavobacteriales</taxon>
        <taxon>Flavobacteriaceae</taxon>
        <taxon>Gelidibacter</taxon>
    </lineage>
</organism>
<keyword evidence="3" id="KW-0808">Transferase</keyword>
<dbReference type="GO" id="GO:0016740">
    <property type="term" value="F:transferase activity"/>
    <property type="evidence" value="ECO:0007669"/>
    <property type="project" value="UniProtKB-KW"/>
</dbReference>
<protein>
    <submittedName>
        <fullName evidence="3">Rhodanese-related sulfurtransferase</fullName>
    </submittedName>
</protein>
<dbReference type="SMART" id="SM00450">
    <property type="entry name" value="RHOD"/>
    <property type="match status" value="1"/>
</dbReference>
<feature type="chain" id="PRO_5030025591" evidence="1">
    <location>
        <begin position="19"/>
        <end position="164"/>
    </location>
</feature>
<comment type="caution">
    <text evidence="3">The sequence shown here is derived from an EMBL/GenBank/DDBJ whole genome shotgun (WGS) entry which is preliminary data.</text>
</comment>
<dbReference type="InterPro" id="IPR036873">
    <property type="entry name" value="Rhodanese-like_dom_sf"/>
</dbReference>
<evidence type="ECO:0000256" key="1">
    <source>
        <dbReference type="SAM" id="SignalP"/>
    </source>
</evidence>
<proteinExistence type="predicted"/>
<keyword evidence="4" id="KW-1185">Reference proteome</keyword>
<dbReference type="STRING" id="49280.A9996_03045"/>
<accession>A0A1A7R4M0</accession>
<feature type="signal peptide" evidence="1">
    <location>
        <begin position="1"/>
        <end position="18"/>
    </location>
</feature>
<reference evidence="3 4" key="1">
    <citation type="submission" date="2018-06" db="EMBL/GenBank/DDBJ databases">
        <title>Genomic Encyclopedia of Archaeal and Bacterial Type Strains, Phase II (KMG-II): from individual species to whole genera.</title>
        <authorList>
            <person name="Goeker M."/>
        </authorList>
    </citation>
    <scope>NUCLEOTIDE SEQUENCE [LARGE SCALE GENOMIC DNA]</scope>
    <source>
        <strain evidence="3 4">DSM 12408</strain>
    </source>
</reference>
<dbReference type="NCBIfam" id="NF045521">
    <property type="entry name" value="rhoda_near_glyco"/>
    <property type="match status" value="1"/>
</dbReference>
<dbReference type="OrthoDB" id="598065at2"/>
<feature type="domain" description="Rhodanese" evidence="2">
    <location>
        <begin position="45"/>
        <end position="136"/>
    </location>
</feature>
<dbReference type="PROSITE" id="PS50206">
    <property type="entry name" value="RHODANESE_3"/>
    <property type="match status" value="1"/>
</dbReference>
<sequence length="164" mass="18922">MRLLFFILLSCFTFQANAQKTLDELLNQYNTNRAPYISVQELAMPKTDAIILDAREKEEYDVSHLKDAIFVGYINFNLEQTTLQLQAKQQTIVVYCSLGIRSETVADKLKKAGYTNVYNLYGGVFEWKNKGFPIVDSDGKETENIHVFSEAWEKWLLKGTKVYD</sequence>
<evidence type="ECO:0000259" key="2">
    <source>
        <dbReference type="PROSITE" id="PS50206"/>
    </source>
</evidence>
<evidence type="ECO:0000313" key="4">
    <source>
        <dbReference type="Proteomes" id="UP000248987"/>
    </source>
</evidence>